<keyword evidence="6" id="KW-1185">Reference proteome</keyword>
<dbReference type="PANTHER" id="PTHR43042:SF2">
    <property type="entry name" value="SAM-DEPENDENT METHYLTRANSFERASE"/>
    <property type="match status" value="1"/>
</dbReference>
<dbReference type="GO" id="GO:0008168">
    <property type="term" value="F:methyltransferase activity"/>
    <property type="evidence" value="ECO:0007669"/>
    <property type="project" value="UniProtKB-KW"/>
</dbReference>
<dbReference type="Pfam" id="PF10672">
    <property type="entry name" value="Methyltrans_SAM"/>
    <property type="match status" value="1"/>
</dbReference>
<evidence type="ECO:0000313" key="6">
    <source>
        <dbReference type="Proteomes" id="UP000050430"/>
    </source>
</evidence>
<reference evidence="5 6" key="1">
    <citation type="submission" date="2015-07" db="EMBL/GenBank/DDBJ databases">
        <title>Genome sequence of Leptolinea tardivitalis DSM 16556.</title>
        <authorList>
            <person name="Hemp J."/>
            <person name="Ward L.M."/>
            <person name="Pace L.A."/>
            <person name="Fischer W.W."/>
        </authorList>
    </citation>
    <scope>NUCLEOTIDE SEQUENCE [LARGE SCALE GENOMIC DNA]</scope>
    <source>
        <strain evidence="5 6">YMTK-2</strain>
    </source>
</reference>
<organism evidence="5 6">
    <name type="scientific">Leptolinea tardivitalis</name>
    <dbReference type="NCBI Taxonomy" id="229920"/>
    <lineage>
        <taxon>Bacteria</taxon>
        <taxon>Bacillati</taxon>
        <taxon>Chloroflexota</taxon>
        <taxon>Anaerolineae</taxon>
        <taxon>Anaerolineales</taxon>
        <taxon>Anaerolineaceae</taxon>
        <taxon>Leptolinea</taxon>
    </lineage>
</organism>
<dbReference type="GO" id="GO:0032259">
    <property type="term" value="P:methylation"/>
    <property type="evidence" value="ECO:0007669"/>
    <property type="project" value="UniProtKB-KW"/>
</dbReference>
<comment type="caution">
    <text evidence="5">The sequence shown here is derived from an EMBL/GenBank/DDBJ whole genome shotgun (WGS) entry which is preliminary data.</text>
</comment>
<dbReference type="PANTHER" id="PTHR43042">
    <property type="entry name" value="SAM-DEPENDENT METHYLTRANSFERASE"/>
    <property type="match status" value="1"/>
</dbReference>
<name>A0A0P6XM78_9CHLR</name>
<dbReference type="CDD" id="cd02440">
    <property type="entry name" value="AdoMet_MTases"/>
    <property type="match status" value="1"/>
</dbReference>
<evidence type="ECO:0000256" key="1">
    <source>
        <dbReference type="ARBA" id="ARBA00022603"/>
    </source>
</evidence>
<dbReference type="STRING" id="229920.ADM99_06825"/>
<protein>
    <submittedName>
        <fullName evidence="5">SAM-dependent methyltransferase</fullName>
    </submittedName>
</protein>
<keyword evidence="2 5" id="KW-0808">Transferase</keyword>
<dbReference type="Gene3D" id="2.60.40.1180">
    <property type="entry name" value="Golgi alpha-mannosidase II"/>
    <property type="match status" value="1"/>
</dbReference>
<dbReference type="SUPFAM" id="SSF53335">
    <property type="entry name" value="S-adenosyl-L-methionine-dependent methyltransferases"/>
    <property type="match status" value="1"/>
</dbReference>
<dbReference type="Gene3D" id="3.40.50.150">
    <property type="entry name" value="Vaccinia Virus protein VP39"/>
    <property type="match status" value="1"/>
</dbReference>
<evidence type="ECO:0000256" key="3">
    <source>
        <dbReference type="ARBA" id="ARBA00022691"/>
    </source>
</evidence>
<sequence length="304" mass="34216">MKKNTFIPVVNICFPKHWDDYALLDSGSGRKLERCGSYVLIRPEAEAVWKPTLPDSEWQKAAAEFLPSAEENGGHWNIRRYLPSEWNLQYRDLFFKVQLSGSRHIGLFPEQAVQWDWITQLIKKSPRPLKVLNLFGYTGLATIAAAKAGASVTHVDASRKAITWAHQNQDLSNLSDRPIRWIVDDAIKFIHRQARREEKFDGLILDPPKFGRGPKGEVWEFYKLLPELLQACRESLTPEPVFVALTAYAVKASSITLAQSLDQIMDGLGGSITSGELALKEEAGGRLLSTAVFSLWSNQPVEIE</sequence>
<dbReference type="InterPro" id="IPR029063">
    <property type="entry name" value="SAM-dependent_MTases_sf"/>
</dbReference>
<keyword evidence="1 5" id="KW-0489">Methyltransferase</keyword>
<gene>
    <name evidence="5" type="ORF">ADM99_06825</name>
</gene>
<dbReference type="Proteomes" id="UP000050430">
    <property type="component" value="Unassembled WGS sequence"/>
</dbReference>
<dbReference type="EMBL" id="LGCK01000007">
    <property type="protein sequence ID" value="KPL72998.1"/>
    <property type="molecule type" value="Genomic_DNA"/>
</dbReference>
<accession>A0A0P6XM78</accession>
<feature type="domain" description="S-adenosylmethionine-dependent methyltransferase" evidence="4">
    <location>
        <begin position="85"/>
        <end position="224"/>
    </location>
</feature>
<evidence type="ECO:0000256" key="2">
    <source>
        <dbReference type="ARBA" id="ARBA00022679"/>
    </source>
</evidence>
<evidence type="ECO:0000259" key="4">
    <source>
        <dbReference type="Pfam" id="PF10672"/>
    </source>
</evidence>
<dbReference type="AlphaFoldDB" id="A0A0P6XM78"/>
<dbReference type="InterPro" id="IPR019614">
    <property type="entry name" value="SAM-dep_methyl-trfase"/>
</dbReference>
<evidence type="ECO:0000313" key="5">
    <source>
        <dbReference type="EMBL" id="KPL72998.1"/>
    </source>
</evidence>
<dbReference type="InterPro" id="IPR013780">
    <property type="entry name" value="Glyco_hydro_b"/>
</dbReference>
<proteinExistence type="predicted"/>
<keyword evidence="3" id="KW-0949">S-adenosyl-L-methionine</keyword>
<dbReference type="PATRIC" id="fig|229920.5.peg.1335"/>